<evidence type="ECO:0000256" key="1">
    <source>
        <dbReference type="SAM" id="MobiDB-lite"/>
    </source>
</evidence>
<feature type="compositionally biased region" description="Polar residues" evidence="1">
    <location>
        <begin position="63"/>
        <end position="74"/>
    </location>
</feature>
<dbReference type="Proteomes" id="UP000294829">
    <property type="component" value="Unassembled WGS sequence"/>
</dbReference>
<feature type="compositionally biased region" description="Basic and acidic residues" evidence="1">
    <location>
        <begin position="78"/>
        <end position="87"/>
    </location>
</feature>
<comment type="caution">
    <text evidence="3">The sequence shown here is derived from an EMBL/GenBank/DDBJ whole genome shotgun (WGS) entry which is preliminary data.</text>
</comment>
<feature type="compositionally biased region" description="Polar residues" evidence="1">
    <location>
        <begin position="88"/>
        <end position="101"/>
    </location>
</feature>
<evidence type="ECO:0000259" key="2">
    <source>
        <dbReference type="Pfam" id="PF10106"/>
    </source>
</evidence>
<name>A0A4R5VYC2_9BURK</name>
<evidence type="ECO:0000313" key="3">
    <source>
        <dbReference type="EMBL" id="TDK63451.1"/>
    </source>
</evidence>
<dbReference type="InterPro" id="IPR018769">
    <property type="entry name" value="VgrG2_DUF2345"/>
</dbReference>
<sequence length="121" mass="13483">TAKKKVVINGGGSFTEWSKDGITHGTNGYWLEHAAAHLMAGPKKQSQVFNESPATRYDDKFELTNTDKSAQGKVQYQLRRDDDHTETGRTGTNQPINQQKSEAPDSVKHFIKPVRKSGEQP</sequence>
<dbReference type="AlphaFoldDB" id="A0A4R5VYC2"/>
<dbReference type="EMBL" id="SMYL01000009">
    <property type="protein sequence ID" value="TDK63451.1"/>
    <property type="molecule type" value="Genomic_DNA"/>
</dbReference>
<protein>
    <submittedName>
        <fullName evidence="3">DUF2345 domain-containing protein</fullName>
    </submittedName>
</protein>
<reference evidence="3 4" key="1">
    <citation type="submission" date="2019-03" db="EMBL/GenBank/DDBJ databases">
        <title>Sapientia aquatica gen. nov., sp. nov., isolated from a crater lake.</title>
        <authorList>
            <person name="Felfoldi T."/>
            <person name="Szabo A."/>
            <person name="Toth E."/>
            <person name="Schumann P."/>
            <person name="Keki Z."/>
            <person name="Marialigeti K."/>
            <person name="Mathe I."/>
        </authorList>
    </citation>
    <scope>NUCLEOTIDE SEQUENCE [LARGE SCALE GENOMIC DNA]</scope>
    <source>
        <strain evidence="3 4">SA-152</strain>
    </source>
</reference>
<gene>
    <name evidence="3" type="ORF">E2I14_14665</name>
</gene>
<accession>A0A4R5VYC2</accession>
<dbReference type="Pfam" id="PF10106">
    <property type="entry name" value="DUF2345"/>
    <property type="match status" value="1"/>
</dbReference>
<feature type="non-terminal residue" evidence="3">
    <location>
        <position position="1"/>
    </location>
</feature>
<dbReference type="OrthoDB" id="9176151at2"/>
<proteinExistence type="predicted"/>
<evidence type="ECO:0000313" key="4">
    <source>
        <dbReference type="Proteomes" id="UP000294829"/>
    </source>
</evidence>
<feature type="region of interest" description="Disordered" evidence="1">
    <location>
        <begin position="61"/>
        <end position="121"/>
    </location>
</feature>
<dbReference type="RefSeq" id="WP_133329859.1">
    <property type="nucleotide sequence ID" value="NZ_SMYL01000009.1"/>
</dbReference>
<feature type="domain" description="DUF2345" evidence="2">
    <location>
        <begin position="1"/>
        <end position="43"/>
    </location>
</feature>
<keyword evidence="4" id="KW-1185">Reference proteome</keyword>
<organism evidence="3 4">
    <name type="scientific">Sapientia aquatica</name>
    <dbReference type="NCBI Taxonomy" id="1549640"/>
    <lineage>
        <taxon>Bacteria</taxon>
        <taxon>Pseudomonadati</taxon>
        <taxon>Pseudomonadota</taxon>
        <taxon>Betaproteobacteria</taxon>
        <taxon>Burkholderiales</taxon>
        <taxon>Oxalobacteraceae</taxon>
        <taxon>Sapientia</taxon>
    </lineage>
</organism>